<sequence length="419" mass="47903">MDNIIDKSANDQMEYSEDSGMTDQIQNIFSKIEEEMQLLKKEVIEEVAQNTLPSDLDSKHKSAKGMSLKDAASSLKITFDITPIREAFYESITLKRKGLEIIQSKNSDPLKFTERAPPRLVYFNKNTLEFDIYNLKTQKVDTIEFPKTEVDISQFSFIDINGKIFITGGEIRSSSEGYLCYSKHAFSLTENGHRELTPMNNGRCGHRLNLVSLELEGTSYKEVMIIATGSKFPEENFKSTEIYKPLDNKWSVGPSMITPRFDHTSVTVSDTILYVIGGRDSFNDKKSLSSIERLDFTFPDPEWEELKLSSPDELWTPRDTLGSFAIDDKEIIIFGGQQGWQSECFSLDISKQEIRRHEQYLKKSEEFFNTHPVEFNTKVYIVGGCDKDIHVFASKGGETLCPRSTAHKWFLIEKGFIGW</sequence>
<reference evidence="3" key="1">
    <citation type="submission" date="2023-07" db="EMBL/GenBank/DDBJ databases">
        <authorList>
            <consortium name="AG Swart"/>
            <person name="Singh M."/>
            <person name="Singh A."/>
            <person name="Seah K."/>
            <person name="Emmerich C."/>
        </authorList>
    </citation>
    <scope>NUCLEOTIDE SEQUENCE</scope>
    <source>
        <strain evidence="3">DP1</strain>
    </source>
</reference>
<dbReference type="InterPro" id="IPR015915">
    <property type="entry name" value="Kelch-typ_b-propeller"/>
</dbReference>
<dbReference type="EMBL" id="CAMPGE010010776">
    <property type="protein sequence ID" value="CAI2369622.1"/>
    <property type="molecule type" value="Genomic_DNA"/>
</dbReference>
<dbReference type="SUPFAM" id="SSF117281">
    <property type="entry name" value="Kelch motif"/>
    <property type="match status" value="1"/>
</dbReference>
<organism evidence="3 4">
    <name type="scientific">Euplotes crassus</name>
    <dbReference type="NCBI Taxonomy" id="5936"/>
    <lineage>
        <taxon>Eukaryota</taxon>
        <taxon>Sar</taxon>
        <taxon>Alveolata</taxon>
        <taxon>Ciliophora</taxon>
        <taxon>Intramacronucleata</taxon>
        <taxon>Spirotrichea</taxon>
        <taxon>Hypotrichia</taxon>
        <taxon>Euplotida</taxon>
        <taxon>Euplotidae</taxon>
        <taxon>Moneuplotes</taxon>
    </lineage>
</organism>
<gene>
    <name evidence="3" type="ORF">ECRASSUSDP1_LOCUS10925</name>
</gene>
<dbReference type="Proteomes" id="UP001295684">
    <property type="component" value="Unassembled WGS sequence"/>
</dbReference>
<keyword evidence="4" id="KW-1185">Reference proteome</keyword>
<evidence type="ECO:0000313" key="3">
    <source>
        <dbReference type="EMBL" id="CAI2369622.1"/>
    </source>
</evidence>
<dbReference type="InterPro" id="IPR006652">
    <property type="entry name" value="Kelch_1"/>
</dbReference>
<dbReference type="PANTHER" id="PTHR24412:SF489">
    <property type="entry name" value="RING FINGER DOMAIN AND KELCH REPEAT-CONTAINING PROTEIN DDB_G0271372"/>
    <property type="match status" value="1"/>
</dbReference>
<evidence type="ECO:0000256" key="2">
    <source>
        <dbReference type="ARBA" id="ARBA00022737"/>
    </source>
</evidence>
<dbReference type="Pfam" id="PF01344">
    <property type="entry name" value="Kelch_1"/>
    <property type="match status" value="1"/>
</dbReference>
<evidence type="ECO:0000313" key="4">
    <source>
        <dbReference type="Proteomes" id="UP001295684"/>
    </source>
</evidence>
<dbReference type="AlphaFoldDB" id="A0AAD1UMJ9"/>
<protein>
    <recommendedName>
        <fullName evidence="5">Kelch repeat-containing protein</fullName>
    </recommendedName>
</protein>
<evidence type="ECO:0000256" key="1">
    <source>
        <dbReference type="ARBA" id="ARBA00022441"/>
    </source>
</evidence>
<keyword evidence="1" id="KW-0880">Kelch repeat</keyword>
<accession>A0AAD1UMJ9</accession>
<proteinExistence type="predicted"/>
<dbReference type="PANTHER" id="PTHR24412">
    <property type="entry name" value="KELCH PROTEIN"/>
    <property type="match status" value="1"/>
</dbReference>
<keyword evidence="2" id="KW-0677">Repeat</keyword>
<evidence type="ECO:0008006" key="5">
    <source>
        <dbReference type="Google" id="ProtNLM"/>
    </source>
</evidence>
<name>A0AAD1UMJ9_EUPCR</name>
<comment type="caution">
    <text evidence="3">The sequence shown here is derived from an EMBL/GenBank/DDBJ whole genome shotgun (WGS) entry which is preliminary data.</text>
</comment>
<dbReference type="Gene3D" id="2.120.10.80">
    <property type="entry name" value="Kelch-type beta propeller"/>
    <property type="match status" value="1"/>
</dbReference>
<dbReference type="SMART" id="SM00612">
    <property type="entry name" value="Kelch"/>
    <property type="match status" value="1"/>
</dbReference>